<dbReference type="EMBL" id="CM051403">
    <property type="protein sequence ID" value="KAJ4708816.1"/>
    <property type="molecule type" value="Genomic_DNA"/>
</dbReference>
<proteinExistence type="predicted"/>
<keyword evidence="2" id="KW-1185">Reference proteome</keyword>
<reference evidence="1 2" key="1">
    <citation type="journal article" date="2023" name="Science">
        <title>Complex scaffold remodeling in plant triterpene biosynthesis.</title>
        <authorList>
            <person name="De La Pena R."/>
            <person name="Hodgson H."/>
            <person name="Liu J.C."/>
            <person name="Stephenson M.J."/>
            <person name="Martin A.C."/>
            <person name="Owen C."/>
            <person name="Harkess A."/>
            <person name="Leebens-Mack J."/>
            <person name="Jimenez L.E."/>
            <person name="Osbourn A."/>
            <person name="Sattely E.S."/>
        </authorList>
    </citation>
    <scope>NUCLEOTIDE SEQUENCE [LARGE SCALE GENOMIC DNA]</scope>
    <source>
        <strain evidence="2">cv. JPN11</strain>
        <tissue evidence="1">Leaf</tissue>
    </source>
</reference>
<comment type="caution">
    <text evidence="1">The sequence shown here is derived from an EMBL/GenBank/DDBJ whole genome shotgun (WGS) entry which is preliminary data.</text>
</comment>
<organism evidence="1 2">
    <name type="scientific">Melia azedarach</name>
    <name type="common">Chinaberry tree</name>
    <dbReference type="NCBI Taxonomy" id="155640"/>
    <lineage>
        <taxon>Eukaryota</taxon>
        <taxon>Viridiplantae</taxon>
        <taxon>Streptophyta</taxon>
        <taxon>Embryophyta</taxon>
        <taxon>Tracheophyta</taxon>
        <taxon>Spermatophyta</taxon>
        <taxon>Magnoliopsida</taxon>
        <taxon>eudicotyledons</taxon>
        <taxon>Gunneridae</taxon>
        <taxon>Pentapetalae</taxon>
        <taxon>rosids</taxon>
        <taxon>malvids</taxon>
        <taxon>Sapindales</taxon>
        <taxon>Meliaceae</taxon>
        <taxon>Melia</taxon>
    </lineage>
</organism>
<protein>
    <submittedName>
        <fullName evidence="1">Phospholipid:diacylglycerol acyltransferase 1-like</fullName>
    </submittedName>
</protein>
<sequence>MSFLRRRKGSEFSKSNNSTDSHSSKDDDNNKKDKSKRVQNEERIKKFSCVDSCCWFIGCICSTWWFVLFLYNAMPASFPQFVTEAITGPLPDPPGLKLLKEGLTVKHPVVFVPGIVTGGLELWEGHQCADGLFRKRLWGGTFGELYKRPLCWVEHMSLDNETGLDPPGVRVRPVSGLVAADYFAPGYFVWAVLIANLACIGYEEKTMYMAAYDWRISFQNTEVRDQTLSRIKSNIELMVATNGGNKVVVIPHSMGVLYFLHFMKWVEAPAPMGGGGGSDWCAKHIKAIMNIGGPFLGVPKAVGGLFSSEAKDIAVARALAPGVLDKDVFGLQTLQHLMRMTRTWDSTMSMIPKGGDTVWGGLDWSPEGGYYCSGKKLKSNDIRTAVQNETRSLENRESVNYGRIISFGKDVAEAHSSKFERIDFRGAVKGNNLANKTTCDVWTEYHEMGMGGIKAVADYKAYTAGSILDLLHFVAPKLMARGDAHFSYGIADNLDDPKYNHYKYWSNPLETKLPNAPDMEIYSMYGVGIPTERAYVYKLTSASECCIPFQIDTSAEGGSEDSCLKGGVFSVNGDETVPVLSAGFMCAKGWRGRTRFNPSGIHTYIREYDHAPPANLLEGRGTQSGAHVDIMGNFALIEDIIRVAAGATGEDLGGDRVYSDIFKWSERIDLDL</sequence>
<accession>A0ACC1XBD6</accession>
<gene>
    <name evidence="1" type="ORF">OWV82_018700</name>
</gene>
<dbReference type="Proteomes" id="UP001164539">
    <property type="component" value="Chromosome 10"/>
</dbReference>
<evidence type="ECO:0000313" key="1">
    <source>
        <dbReference type="EMBL" id="KAJ4708816.1"/>
    </source>
</evidence>
<evidence type="ECO:0000313" key="2">
    <source>
        <dbReference type="Proteomes" id="UP001164539"/>
    </source>
</evidence>
<name>A0ACC1XBD6_MELAZ</name>